<dbReference type="InterPro" id="IPR018247">
    <property type="entry name" value="EF_Hand_1_Ca_BS"/>
</dbReference>
<evidence type="ECO:0000256" key="1">
    <source>
        <dbReference type="SAM" id="MobiDB-lite"/>
    </source>
</evidence>
<comment type="caution">
    <text evidence="5">The sequence shown here is derived from an EMBL/GenBank/DDBJ whole genome shotgun (WGS) entry which is preliminary data.</text>
</comment>
<gene>
    <name evidence="5" type="ORF">HW115_06845</name>
</gene>
<feature type="compositionally biased region" description="Basic and acidic residues" evidence="1">
    <location>
        <begin position="435"/>
        <end position="464"/>
    </location>
</feature>
<evidence type="ECO:0000313" key="5">
    <source>
        <dbReference type="EMBL" id="NWK55321.1"/>
    </source>
</evidence>
<feature type="region of interest" description="Disordered" evidence="1">
    <location>
        <begin position="367"/>
        <end position="392"/>
    </location>
</feature>
<dbReference type="Proteomes" id="UP000557872">
    <property type="component" value="Unassembled WGS sequence"/>
</dbReference>
<feature type="signal peptide" evidence="2">
    <location>
        <begin position="1"/>
        <end position="20"/>
    </location>
</feature>
<proteinExistence type="predicted"/>
<dbReference type="PANTHER" id="PTHR35812:SF1">
    <property type="entry name" value="LIPOPROTEIN"/>
    <property type="match status" value="1"/>
</dbReference>
<accession>A0A851GHH7</accession>
<feature type="domain" description="Lcl C-terminal" evidence="3">
    <location>
        <begin position="230"/>
        <end position="338"/>
    </location>
</feature>
<feature type="chain" id="PRO_5032666464" evidence="2">
    <location>
        <begin position="21"/>
        <end position="487"/>
    </location>
</feature>
<keyword evidence="2" id="KW-0732">Signal</keyword>
<dbReference type="Pfam" id="PF07603">
    <property type="entry name" value="Lcl_C"/>
    <property type="match status" value="2"/>
</dbReference>
<feature type="compositionally biased region" description="Basic and acidic residues" evidence="1">
    <location>
        <begin position="373"/>
        <end position="385"/>
    </location>
</feature>
<keyword evidence="6" id="KW-1185">Reference proteome</keyword>
<dbReference type="GO" id="GO:0005509">
    <property type="term" value="F:calcium ion binding"/>
    <property type="evidence" value="ECO:0007669"/>
    <property type="project" value="InterPro"/>
</dbReference>
<evidence type="ECO:0000313" key="6">
    <source>
        <dbReference type="Proteomes" id="UP000557872"/>
    </source>
</evidence>
<name>A0A851GHH7_9BACT</name>
<dbReference type="InterPro" id="IPR002048">
    <property type="entry name" value="EF_hand_dom"/>
</dbReference>
<organism evidence="5 6">
    <name type="scientific">Oceaniferula marina</name>
    <dbReference type="NCBI Taxonomy" id="2748318"/>
    <lineage>
        <taxon>Bacteria</taxon>
        <taxon>Pseudomonadati</taxon>
        <taxon>Verrucomicrobiota</taxon>
        <taxon>Verrucomicrobiia</taxon>
        <taxon>Verrucomicrobiales</taxon>
        <taxon>Verrucomicrobiaceae</taxon>
        <taxon>Oceaniferula</taxon>
    </lineage>
</organism>
<feature type="domain" description="Lcl C-terminal" evidence="3">
    <location>
        <begin position="71"/>
        <end position="198"/>
    </location>
</feature>
<protein>
    <submittedName>
        <fullName evidence="5">DUF1566 domain-containing protein</fullName>
    </submittedName>
</protein>
<dbReference type="AlphaFoldDB" id="A0A851GHH7"/>
<dbReference type="Pfam" id="PF13202">
    <property type="entry name" value="EF-hand_5"/>
    <property type="match status" value="2"/>
</dbReference>
<dbReference type="InterPro" id="IPR011460">
    <property type="entry name" value="Lcl_C"/>
</dbReference>
<dbReference type="SUPFAM" id="SSF47473">
    <property type="entry name" value="EF-hand"/>
    <property type="match status" value="1"/>
</dbReference>
<dbReference type="PANTHER" id="PTHR35812">
    <property type="entry name" value="LIPOPROTEIN"/>
    <property type="match status" value="1"/>
</dbReference>
<feature type="domain" description="EF-hand" evidence="4">
    <location>
        <begin position="461"/>
        <end position="474"/>
    </location>
</feature>
<feature type="region of interest" description="Disordered" evidence="1">
    <location>
        <begin position="409"/>
        <end position="487"/>
    </location>
</feature>
<dbReference type="EMBL" id="JACBAZ010000002">
    <property type="protein sequence ID" value="NWK55321.1"/>
    <property type="molecule type" value="Genomic_DNA"/>
</dbReference>
<sequence length="487" mass="53529">MRTRTIMACLTALLSGAATAEKLSYPIVDTGQIRFYDDQKEIRAPQSGDDYFGQDASYRGNQPSYRDNGDGTVSDLVTGLMWIQSPGKKLSLKEAADAARQCRTGGHSDWRIPTIKELYSLILFSGTDPDPMGRDTQHLKPFINAEVFDFQYGTPAKGERIIDSQYGTQTLYVSTTMRGARTMFGVNFADGRIKGYPADRSRRGVARYSFLLVRGNPAYGQNKFIDNKDGTITDKASGLTWMAVDSGALKAGRNKDGKLNWQEALAWSENLTYAGKTDWRLPNIKELQSIVDYTRSPKTSKSPAIHPLFQLSVIKDEGGKANYPFLWSGSSHISPRRANTADYIAFGESLGWMKNRQGAYELMDVHGAGSQRSDPKSGDPAEFPKGRGPQGDVIRINNHVLCVRGGAAEVETSGPALEKRTSRPKQAPARSGADFIRRLDKNSDGKVSPDEFDGPRNRFGHFDLDGDGFISPSEAPTGPPTGRRSSQ</sequence>
<evidence type="ECO:0000259" key="4">
    <source>
        <dbReference type="Pfam" id="PF13202"/>
    </source>
</evidence>
<dbReference type="PROSITE" id="PS00018">
    <property type="entry name" value="EF_HAND_1"/>
    <property type="match status" value="1"/>
</dbReference>
<dbReference type="Gene3D" id="1.10.238.10">
    <property type="entry name" value="EF-hand"/>
    <property type="match status" value="1"/>
</dbReference>
<dbReference type="InterPro" id="IPR011992">
    <property type="entry name" value="EF-hand-dom_pair"/>
</dbReference>
<feature type="domain" description="EF-hand" evidence="4">
    <location>
        <begin position="434"/>
        <end position="452"/>
    </location>
</feature>
<evidence type="ECO:0000256" key="2">
    <source>
        <dbReference type="SAM" id="SignalP"/>
    </source>
</evidence>
<reference evidence="5 6" key="1">
    <citation type="submission" date="2020-07" db="EMBL/GenBank/DDBJ databases">
        <title>Roseicoccus Jingziensis gen. nov., sp. nov., isolated from coastal seawater.</title>
        <authorList>
            <person name="Feng X."/>
        </authorList>
    </citation>
    <scope>NUCLEOTIDE SEQUENCE [LARGE SCALE GENOMIC DNA]</scope>
    <source>
        <strain evidence="5 6">N1E253</strain>
    </source>
</reference>
<feature type="region of interest" description="Disordered" evidence="1">
    <location>
        <begin position="45"/>
        <end position="70"/>
    </location>
</feature>
<evidence type="ECO:0000259" key="3">
    <source>
        <dbReference type="Pfam" id="PF07603"/>
    </source>
</evidence>